<dbReference type="InterPro" id="IPR002716">
    <property type="entry name" value="PIN_dom"/>
</dbReference>
<sequence>MTEPKSLVIDANIILRAMLEDVPEQAAKVRNLLGKAEVGELLLLIPEPVLSDVVYVLDGMKIPKEEIAQAVRGWLNLPGIAPLGIDIGVVHTSLDLFVEKNIKWSDALIAARMIEWGHTEICTFDRHFDRIPKINRVEPN</sequence>
<name>A0ABU3NTG2_9FIRM</name>
<evidence type="ECO:0000313" key="3">
    <source>
        <dbReference type="Proteomes" id="UP001254848"/>
    </source>
</evidence>
<evidence type="ECO:0000259" key="1">
    <source>
        <dbReference type="Pfam" id="PF01850"/>
    </source>
</evidence>
<protein>
    <submittedName>
        <fullName evidence="2">PIN domain-containing protein</fullName>
    </submittedName>
</protein>
<keyword evidence="3" id="KW-1185">Reference proteome</keyword>
<accession>A0ABU3NTG2</accession>
<evidence type="ECO:0000313" key="2">
    <source>
        <dbReference type="EMBL" id="MDT8900098.1"/>
    </source>
</evidence>
<dbReference type="Pfam" id="PF01850">
    <property type="entry name" value="PIN"/>
    <property type="match status" value="1"/>
</dbReference>
<gene>
    <name evidence="2" type="ORF">Q4T40_02455</name>
</gene>
<dbReference type="InterPro" id="IPR029060">
    <property type="entry name" value="PIN-like_dom_sf"/>
</dbReference>
<dbReference type="Proteomes" id="UP001254848">
    <property type="component" value="Unassembled WGS sequence"/>
</dbReference>
<organism evidence="2 3">
    <name type="scientific">Anaeroselena agilis</name>
    <dbReference type="NCBI Taxonomy" id="3063788"/>
    <lineage>
        <taxon>Bacteria</taxon>
        <taxon>Bacillati</taxon>
        <taxon>Bacillota</taxon>
        <taxon>Negativicutes</taxon>
        <taxon>Acetonemataceae</taxon>
        <taxon>Anaeroselena</taxon>
    </lineage>
</organism>
<dbReference type="EMBL" id="JAUOZS010000001">
    <property type="protein sequence ID" value="MDT8900098.1"/>
    <property type="molecule type" value="Genomic_DNA"/>
</dbReference>
<reference evidence="2 3" key="1">
    <citation type="submission" date="2023-07" db="EMBL/GenBank/DDBJ databases">
        <title>The novel representative of Negativicutes class, Anaeroselena agilis gen. nov. sp. nov.</title>
        <authorList>
            <person name="Prokofeva M.I."/>
            <person name="Elcheninov A.G."/>
            <person name="Klyukina A."/>
            <person name="Kublanov I.V."/>
            <person name="Frolov E.N."/>
            <person name="Podosokorskaya O.A."/>
        </authorList>
    </citation>
    <scope>NUCLEOTIDE SEQUENCE [LARGE SCALE GENOMIC DNA]</scope>
    <source>
        <strain evidence="2 3">4137-cl</strain>
    </source>
</reference>
<proteinExistence type="predicted"/>
<dbReference type="SUPFAM" id="SSF88723">
    <property type="entry name" value="PIN domain-like"/>
    <property type="match status" value="1"/>
</dbReference>
<feature type="domain" description="PIN" evidence="1">
    <location>
        <begin position="8"/>
        <end position="133"/>
    </location>
</feature>
<comment type="caution">
    <text evidence="2">The sequence shown here is derived from an EMBL/GenBank/DDBJ whole genome shotgun (WGS) entry which is preliminary data.</text>
</comment>
<dbReference type="Gene3D" id="3.40.50.1010">
    <property type="entry name" value="5'-nuclease"/>
    <property type="match status" value="1"/>
</dbReference>
<dbReference type="RefSeq" id="WP_413778658.1">
    <property type="nucleotide sequence ID" value="NZ_JAUOZS010000001.1"/>
</dbReference>